<sequence>MLISACSSHTSMTTTHPKINLGKLRDTTRVRFSTKRLNSSKRSYIHLSVYSEGKEFRRKGRPAWKRSPDDTPLRDGNRDRLTGMLTKRAVSTLMYYTMETNQNLHHWIKKYYKENPIPEEGNWEDVSGETFLRNLLTRSIEATKHPFGIDPMYVPKSNVEIGVDPRSVASRIMDIRQVLAKEWIEDLASLSEENGILLKESFMASLEKTFDSDGESSIDEDDEISGVLKEEWEARIEKLNVAGVNIKEQVEEQVKEIVRDEVDVEFKKIIEKNKEVDTEL</sequence>
<dbReference type="EMBL" id="HBDV01000728">
    <property type="protein sequence ID" value="CAD8216191.1"/>
    <property type="molecule type" value="Transcribed_RNA"/>
</dbReference>
<accession>A0A7R9SVE7</accession>
<organism evidence="1">
    <name type="scientific">Polyblepharides amylifera</name>
    <dbReference type="NCBI Taxonomy" id="1486889"/>
    <lineage>
        <taxon>Eukaryota</taxon>
        <taxon>Viridiplantae</taxon>
        <taxon>Chlorophyta</taxon>
        <taxon>Pyramimonadophyceae</taxon>
        <taxon>Pyramimonadales</taxon>
        <taxon>Polyblepharidaceae</taxon>
        <taxon>Polyblepharides</taxon>
    </lineage>
</organism>
<protein>
    <submittedName>
        <fullName evidence="1">Uncharacterized protein</fullName>
    </submittedName>
</protein>
<reference evidence="1" key="1">
    <citation type="submission" date="2021-01" db="EMBL/GenBank/DDBJ databases">
        <authorList>
            <person name="Corre E."/>
            <person name="Pelletier E."/>
            <person name="Niang G."/>
            <person name="Scheremetjew M."/>
            <person name="Finn R."/>
            <person name="Kale V."/>
            <person name="Holt S."/>
            <person name="Cochrane G."/>
            <person name="Meng A."/>
            <person name="Brown T."/>
            <person name="Cohen L."/>
        </authorList>
    </citation>
    <scope>NUCLEOTIDE SEQUENCE</scope>
    <source>
        <strain evidence="1">CCMP720</strain>
    </source>
</reference>
<dbReference type="Gene3D" id="1.10.1200.210">
    <property type="entry name" value="Chaperonin-like RbcX"/>
    <property type="match status" value="1"/>
</dbReference>
<dbReference type="SUPFAM" id="SSF158615">
    <property type="entry name" value="RbcX-like"/>
    <property type="match status" value="1"/>
</dbReference>
<evidence type="ECO:0000313" key="1">
    <source>
        <dbReference type="EMBL" id="CAD8216191.1"/>
    </source>
</evidence>
<proteinExistence type="predicted"/>
<dbReference type="AlphaFoldDB" id="A0A7R9SVE7"/>
<dbReference type="InterPro" id="IPR038052">
    <property type="entry name" value="Chaperonin_RbcX_sf"/>
</dbReference>
<name>A0A7R9SVE7_9CHLO</name>
<gene>
    <name evidence="1" type="ORF">PAMY1081_LOCUS465</name>
</gene>